<name>A0ABD2PNU0_9PLAT</name>
<feature type="transmembrane region" description="Helical" evidence="1">
    <location>
        <begin position="791"/>
        <end position="811"/>
    </location>
</feature>
<proteinExistence type="predicted"/>
<gene>
    <name evidence="2" type="ORF">Ciccas_012275</name>
</gene>
<keyword evidence="1" id="KW-0812">Transmembrane</keyword>
<feature type="transmembrane region" description="Helical" evidence="1">
    <location>
        <begin position="584"/>
        <end position="608"/>
    </location>
</feature>
<reference evidence="2 3" key="1">
    <citation type="submission" date="2024-11" db="EMBL/GenBank/DDBJ databases">
        <title>Adaptive evolution of stress response genes in parasites aligns with host niche diversity.</title>
        <authorList>
            <person name="Hahn C."/>
            <person name="Resl P."/>
        </authorList>
    </citation>
    <scope>NUCLEOTIDE SEQUENCE [LARGE SCALE GENOMIC DNA]</scope>
    <source>
        <strain evidence="2">EGGRZ-B1_66</strain>
        <tissue evidence="2">Body</tissue>
    </source>
</reference>
<dbReference type="AlphaFoldDB" id="A0ABD2PNU0"/>
<feature type="transmembrane region" description="Helical" evidence="1">
    <location>
        <begin position="389"/>
        <end position="409"/>
    </location>
</feature>
<accession>A0ABD2PNU0</accession>
<keyword evidence="1" id="KW-1133">Transmembrane helix</keyword>
<protein>
    <submittedName>
        <fullName evidence="2">Uncharacterized protein</fullName>
    </submittedName>
</protein>
<feature type="transmembrane region" description="Helical" evidence="1">
    <location>
        <begin position="182"/>
        <end position="202"/>
    </location>
</feature>
<dbReference type="Proteomes" id="UP001626550">
    <property type="component" value="Unassembled WGS sequence"/>
</dbReference>
<dbReference type="EMBL" id="JBJKFK010004208">
    <property type="protein sequence ID" value="KAL3309179.1"/>
    <property type="molecule type" value="Genomic_DNA"/>
</dbReference>
<evidence type="ECO:0000313" key="3">
    <source>
        <dbReference type="Proteomes" id="UP001626550"/>
    </source>
</evidence>
<comment type="caution">
    <text evidence="2">The sequence shown here is derived from an EMBL/GenBank/DDBJ whole genome shotgun (WGS) entry which is preliminary data.</text>
</comment>
<evidence type="ECO:0000256" key="1">
    <source>
        <dbReference type="SAM" id="Phobius"/>
    </source>
</evidence>
<sequence length="856" mass="98193">MSEVSATEKEKNFVPPILEVLNPNQVKYQTLMRTLVGLQKWGLISEGRPGIWRDLLALYKKPTPVESQQEIDEAFNCLNSLLQKLICDDEVVTPEQEFVDKYEQALIESKPRGGLDDAWAIIDAARVMIFDVEEKERWNDLKNDPKLVQCFNELNLTTEGDMKSLLTGMYGVMGQLETYHDWLLKTYVGVIFMTIFGAVYALPYTDVFRKYPPTPINAELLKNKKYKDLKEWLQSLALWNNFSVVDKNTDDWKMLKCFKKKPLPAQNLEVLVAAFSMLNNLIHELVVEPGSKIEKDPFSKGWKEAEEASKPKIGEQDIFVFFLEAKTLIETAEMRSFKDKLDKKYLSYLFEKLDASTNGDLDNIFAKMLVILGILKDGSKSGQVNHVTISYICMIFVTILAAVYIIPFISPRKIYPTSLHITLPDKDKYHTLIEKLTSLQKWDKGLISPDRPGMWVDVLALYMEPIPVESQLEIDDAFIWLNSLLKKLIFSKYTKPEQEFVDKYKQASIDSKPKGGLDDPWAIFDAARIMIFDVEKKERWNDLKNDPKFRQCFDELSIETDGDMVKLINEMLLIMTNLESEQDWLLKIYVGVIFMTIFAAVYALPYVAVFEKIPPTPINKELLEDAKYKDLKKWLEGLPRWNNLSVMSEQINDWKKLKCFKKKPLPVAKLDILVTAFTMLNNLIYELVVEPESAIEDDPFSNGWKEAEKACLAKPDKPDIFAFFLAARTLIETAEGRGFKDELEFTYLINVYKKLDASSTGNLDDIFGKMLEILGSLKDWLHYDGVNHVTTSYICMILVTVLAAVYIIPFISTGKPFKEIRSKVVTLDESPSDEIPTEEDGFTEISIPVPCLEASF</sequence>
<keyword evidence="3" id="KW-1185">Reference proteome</keyword>
<organism evidence="2 3">
    <name type="scientific">Cichlidogyrus casuarinus</name>
    <dbReference type="NCBI Taxonomy" id="1844966"/>
    <lineage>
        <taxon>Eukaryota</taxon>
        <taxon>Metazoa</taxon>
        <taxon>Spiralia</taxon>
        <taxon>Lophotrochozoa</taxon>
        <taxon>Platyhelminthes</taxon>
        <taxon>Monogenea</taxon>
        <taxon>Monopisthocotylea</taxon>
        <taxon>Dactylogyridea</taxon>
        <taxon>Ancyrocephalidae</taxon>
        <taxon>Cichlidogyrus</taxon>
    </lineage>
</organism>
<evidence type="ECO:0000313" key="2">
    <source>
        <dbReference type="EMBL" id="KAL3309179.1"/>
    </source>
</evidence>
<keyword evidence="1" id="KW-0472">Membrane</keyword>